<organism evidence="2 3">
    <name type="scientific">Sporotomaculum syntrophicum</name>
    <dbReference type="NCBI Taxonomy" id="182264"/>
    <lineage>
        <taxon>Bacteria</taxon>
        <taxon>Bacillati</taxon>
        <taxon>Bacillota</taxon>
        <taxon>Clostridia</taxon>
        <taxon>Eubacteriales</taxon>
        <taxon>Desulfallaceae</taxon>
        <taxon>Sporotomaculum</taxon>
    </lineage>
</organism>
<dbReference type="InterPro" id="IPR043714">
    <property type="entry name" value="DUF5655"/>
</dbReference>
<evidence type="ECO:0000259" key="1">
    <source>
        <dbReference type="Pfam" id="PF18899"/>
    </source>
</evidence>
<evidence type="ECO:0000313" key="3">
    <source>
        <dbReference type="Proteomes" id="UP000798488"/>
    </source>
</evidence>
<protein>
    <recommendedName>
        <fullName evidence="1">DUF5655 domain-containing protein</fullName>
    </recommendedName>
</protein>
<dbReference type="OrthoDB" id="9798761at2"/>
<dbReference type="Proteomes" id="UP000798488">
    <property type="component" value="Unassembled WGS sequence"/>
</dbReference>
<dbReference type="AlphaFoldDB" id="A0A9D2WQ19"/>
<evidence type="ECO:0000313" key="2">
    <source>
        <dbReference type="EMBL" id="KAF1085264.1"/>
    </source>
</evidence>
<dbReference type="Pfam" id="PF18899">
    <property type="entry name" value="DUF5655"/>
    <property type="match status" value="1"/>
</dbReference>
<dbReference type="EMBL" id="LSRS01000003">
    <property type="protein sequence ID" value="KAF1085264.1"/>
    <property type="molecule type" value="Genomic_DNA"/>
</dbReference>
<name>A0A9D2WQ19_9FIRM</name>
<comment type="caution">
    <text evidence="2">The sequence shown here is derived from an EMBL/GenBank/DDBJ whole genome shotgun (WGS) entry which is preliminary data.</text>
</comment>
<keyword evidence="3" id="KW-1185">Reference proteome</keyword>
<proteinExistence type="predicted"/>
<accession>A0A9D2WQ19</accession>
<sequence length="90" mass="10469">MALGDDVTENQLRLYVAFKKIKNIVCAEVYQKQILLHLRLNPDEMELEKGFTRDMRNVGHFGTGDLQITIKTFEDFEKAKGLIDKAYNYN</sequence>
<gene>
    <name evidence="2" type="ORF">SPSYN_01400</name>
</gene>
<feature type="domain" description="DUF5655" evidence="1">
    <location>
        <begin position="2"/>
        <end position="88"/>
    </location>
</feature>
<reference evidence="2" key="1">
    <citation type="submission" date="2016-02" db="EMBL/GenBank/DDBJ databases">
        <title>Draft Genome Sequence of Sporotomaculum syntrophicum Strain FB, a Syntrophic Benzoate Degrader.</title>
        <authorList>
            <person name="Nobu M.K."/>
            <person name="Narihiro T."/>
            <person name="Qiu Y.-L."/>
            <person name="Ohashi A."/>
            <person name="Liu W.-T."/>
            <person name="Yuji S."/>
        </authorList>
    </citation>
    <scope>NUCLEOTIDE SEQUENCE</scope>
    <source>
        <strain evidence="2">FB</strain>
    </source>
</reference>